<dbReference type="EMBL" id="RIBZ01000154">
    <property type="protein sequence ID" value="RNG28780.1"/>
    <property type="molecule type" value="Genomic_DNA"/>
</dbReference>
<dbReference type="Pfam" id="PF10025">
    <property type="entry name" value="DUF2267"/>
    <property type="match status" value="1"/>
</dbReference>
<dbReference type="Proteomes" id="UP000275401">
    <property type="component" value="Unassembled WGS sequence"/>
</dbReference>
<gene>
    <name evidence="1" type="ORF">EEJ42_11580</name>
</gene>
<evidence type="ECO:0000313" key="1">
    <source>
        <dbReference type="EMBL" id="RNG28780.1"/>
    </source>
</evidence>
<evidence type="ECO:0000313" key="2">
    <source>
        <dbReference type="Proteomes" id="UP000275401"/>
    </source>
</evidence>
<dbReference type="RefSeq" id="WP_123099859.1">
    <property type="nucleotide sequence ID" value="NZ_RIBZ01000154.1"/>
</dbReference>
<proteinExistence type="predicted"/>
<accession>A0A3M8WH68</accession>
<organism evidence="1 2">
    <name type="scientific">Streptomyces botrytidirepellens</name>
    <dbReference type="NCBI Taxonomy" id="2486417"/>
    <lineage>
        <taxon>Bacteria</taxon>
        <taxon>Bacillati</taxon>
        <taxon>Actinomycetota</taxon>
        <taxon>Actinomycetes</taxon>
        <taxon>Kitasatosporales</taxon>
        <taxon>Streptomycetaceae</taxon>
        <taxon>Streptomyces</taxon>
    </lineage>
</organism>
<dbReference type="AlphaFoldDB" id="A0A3M8WH68"/>
<sequence>MPVQSEPASVAANMTFEQMLEKVRYEGAYPTRERAETVVRAVLTGLGRQLTGDERVDLAARLPEEAARTLAEQIPDREPLTGWGFVKDLATRAGGTPATARWDTGSVLKVVTQLAGDALVDRILAQLPSGYALLFGRIELTRAA</sequence>
<dbReference type="Gene3D" id="1.10.490.110">
    <property type="entry name" value="Uncharacterized conserved protein DUF2267"/>
    <property type="match status" value="1"/>
</dbReference>
<keyword evidence="2" id="KW-1185">Reference proteome</keyword>
<protein>
    <submittedName>
        <fullName evidence="1">DUF2267 domain-containing protein</fullName>
    </submittedName>
</protein>
<dbReference type="InterPro" id="IPR038282">
    <property type="entry name" value="DUF2267_sf"/>
</dbReference>
<name>A0A3M8WH68_9ACTN</name>
<dbReference type="InterPro" id="IPR018727">
    <property type="entry name" value="DUF2267"/>
</dbReference>
<comment type="caution">
    <text evidence="1">The sequence shown here is derived from an EMBL/GenBank/DDBJ whole genome shotgun (WGS) entry which is preliminary data.</text>
</comment>
<reference evidence="1 2" key="1">
    <citation type="submission" date="2018-11" db="EMBL/GenBank/DDBJ databases">
        <title>The Potential of Streptomyces as Biocontrol Agents against the Tomato grey mould, Botrytis cinerea (Gray mold) Frontiers in Microbiology.</title>
        <authorList>
            <person name="Li D."/>
        </authorList>
    </citation>
    <scope>NUCLEOTIDE SEQUENCE [LARGE SCALE GENOMIC DNA]</scope>
    <source>
        <strain evidence="1 2">NEAU-LD23</strain>
    </source>
</reference>